<feature type="active site" description="Proton acceptor" evidence="3">
    <location>
        <position position="209"/>
    </location>
</feature>
<dbReference type="Gene3D" id="3.30.420.40">
    <property type="match status" value="1"/>
</dbReference>
<comment type="similarity">
    <text evidence="1">Belongs to the GDA1/CD39 NTPase family.</text>
</comment>
<evidence type="ECO:0000256" key="5">
    <source>
        <dbReference type="SAM" id="MobiDB-lite"/>
    </source>
</evidence>
<keyword evidence="4" id="KW-0067">ATP-binding</keyword>
<proteinExistence type="inferred from homology"/>
<evidence type="ECO:0000256" key="2">
    <source>
        <dbReference type="ARBA" id="ARBA00022801"/>
    </source>
</evidence>
<dbReference type="GO" id="GO:0016787">
    <property type="term" value="F:hydrolase activity"/>
    <property type="evidence" value="ECO:0007669"/>
    <property type="project" value="UniProtKB-KW"/>
</dbReference>
<gene>
    <name evidence="6" type="ORF">BWQ96_01961</name>
</gene>
<dbReference type="CDD" id="cd24003">
    <property type="entry name" value="ASKHA_NBD_GDA1_CD39_NTPase"/>
    <property type="match status" value="1"/>
</dbReference>
<evidence type="ECO:0000256" key="1">
    <source>
        <dbReference type="ARBA" id="ARBA00009283"/>
    </source>
</evidence>
<feature type="compositionally biased region" description="Low complexity" evidence="5">
    <location>
        <begin position="12"/>
        <end position="34"/>
    </location>
</feature>
<evidence type="ECO:0000256" key="3">
    <source>
        <dbReference type="PIRSR" id="PIRSR600407-1"/>
    </source>
</evidence>
<evidence type="ECO:0000313" key="7">
    <source>
        <dbReference type="Proteomes" id="UP000247409"/>
    </source>
</evidence>
<keyword evidence="4" id="KW-0547">Nucleotide-binding</keyword>
<feature type="region of interest" description="Disordered" evidence="5">
    <location>
        <begin position="1"/>
        <end position="42"/>
    </location>
</feature>
<feature type="binding site" evidence="4">
    <location>
        <begin position="241"/>
        <end position="245"/>
    </location>
    <ligand>
        <name>ATP</name>
        <dbReference type="ChEBI" id="CHEBI:30616"/>
    </ligand>
</feature>
<dbReference type="EMBL" id="NBIV01000015">
    <property type="protein sequence ID" value="PXF48272.1"/>
    <property type="molecule type" value="Genomic_DNA"/>
</dbReference>
<dbReference type="Gene3D" id="3.30.420.150">
    <property type="entry name" value="Exopolyphosphatase. Domain 2"/>
    <property type="match status" value="1"/>
</dbReference>
<name>A0A2V3J2D9_9FLOR</name>
<evidence type="ECO:0000256" key="4">
    <source>
        <dbReference type="PIRSR" id="PIRSR600407-2"/>
    </source>
</evidence>
<feature type="compositionally biased region" description="Basic residues" evidence="5">
    <location>
        <begin position="1"/>
        <end position="11"/>
    </location>
</feature>
<dbReference type="InterPro" id="IPR000407">
    <property type="entry name" value="GDA1_CD39_NTPase"/>
</dbReference>
<dbReference type="GO" id="GO:0005524">
    <property type="term" value="F:ATP binding"/>
    <property type="evidence" value="ECO:0007669"/>
    <property type="project" value="UniProtKB-KW"/>
</dbReference>
<dbReference type="Pfam" id="PF01150">
    <property type="entry name" value="GDA1_CD39"/>
    <property type="match status" value="1"/>
</dbReference>
<keyword evidence="7" id="KW-1185">Reference proteome</keyword>
<dbReference type="STRING" id="448386.A0A2V3J2D9"/>
<sequence>MPQNTTRRRRANTSSAASKQTTHSTTTSATSDDSQPTKTPKSVPQLLDEEYSSFKNFLSLAAVACLVFFHMIQNTKLPPPGRVHGVMIDAGSTGTRAQVFTFRFDKEHRHLELQSTAMFAHNKTLDTLASATASSSKLFFKPLLEKVKKAVPGLRRRKRTPIALHATAGFRLLGDEKAERALDMARQALGSTEFMFKSEWVSVLSESDEANHAWVTTNYLLRNFDPENKEKQFVGALELGGASMQIVFHDDGDIDESITTPESEEAEAQKVKENGHFPAAQTPIKVFGQTYTLHSRNHLGLGLVNFKKKLYGIFDHEGVLEEGNPCFRKGTTFKDTKLKVQRPDFTGPKTVRIVGDGDFDRCVASAEIAISSYSRLFDKRSHLPDEKKFVAFAYFYDKTVRLGLNSSATKEEMIAKGKELCEDQGAESHAGLDERCAEFSYIFAVLKILTENFSVSKTNVSFEQFVDGHMLGWPLGAVLDTLQPEVIASQVSLDKEPPLMT</sequence>
<dbReference type="PANTHER" id="PTHR11782">
    <property type="entry name" value="ADENOSINE/GUANOSINE DIPHOSPHATASE"/>
    <property type="match status" value="1"/>
</dbReference>
<dbReference type="OrthoDB" id="3902at2759"/>
<protein>
    <submittedName>
        <fullName evidence="6">Ectonucleoside triphosphate diphosphohydrolase 5</fullName>
    </submittedName>
</protein>
<dbReference type="PANTHER" id="PTHR11782:SF127">
    <property type="entry name" value="NTPASE, ISOFORM F"/>
    <property type="match status" value="1"/>
</dbReference>
<reference evidence="6 7" key="1">
    <citation type="journal article" date="2018" name="Mol. Biol. Evol.">
        <title>Analysis of the draft genome of the red seaweed Gracilariopsis chorda provides insights into genome size evolution in Rhodophyta.</title>
        <authorList>
            <person name="Lee J."/>
            <person name="Yang E.C."/>
            <person name="Graf L."/>
            <person name="Yang J.H."/>
            <person name="Qiu H."/>
            <person name="Zel Zion U."/>
            <person name="Chan C.X."/>
            <person name="Stephens T.G."/>
            <person name="Weber A.P.M."/>
            <person name="Boo G.H."/>
            <person name="Boo S.M."/>
            <person name="Kim K.M."/>
            <person name="Shin Y."/>
            <person name="Jung M."/>
            <person name="Lee S.J."/>
            <person name="Yim H.S."/>
            <person name="Lee J.H."/>
            <person name="Bhattacharya D."/>
            <person name="Yoon H.S."/>
        </authorList>
    </citation>
    <scope>NUCLEOTIDE SEQUENCE [LARGE SCALE GENOMIC DNA]</scope>
    <source>
        <strain evidence="6 7">SKKU-2015</strain>
        <tissue evidence="6">Whole body</tissue>
    </source>
</reference>
<evidence type="ECO:0000313" key="6">
    <source>
        <dbReference type="EMBL" id="PXF48272.1"/>
    </source>
</evidence>
<comment type="caution">
    <text evidence="6">The sequence shown here is derived from an EMBL/GenBank/DDBJ whole genome shotgun (WGS) entry which is preliminary data.</text>
</comment>
<organism evidence="6 7">
    <name type="scientific">Gracilariopsis chorda</name>
    <dbReference type="NCBI Taxonomy" id="448386"/>
    <lineage>
        <taxon>Eukaryota</taxon>
        <taxon>Rhodophyta</taxon>
        <taxon>Florideophyceae</taxon>
        <taxon>Rhodymeniophycidae</taxon>
        <taxon>Gracilariales</taxon>
        <taxon>Gracilariaceae</taxon>
        <taxon>Gracilariopsis</taxon>
    </lineage>
</organism>
<dbReference type="AlphaFoldDB" id="A0A2V3J2D9"/>
<accession>A0A2V3J2D9</accession>
<keyword evidence="2 6" id="KW-0378">Hydrolase</keyword>
<dbReference type="Proteomes" id="UP000247409">
    <property type="component" value="Unassembled WGS sequence"/>
</dbReference>